<dbReference type="EMBL" id="JAOQJR010000003">
    <property type="protein sequence ID" value="MCU6737835.1"/>
    <property type="molecule type" value="Genomic_DNA"/>
</dbReference>
<organism evidence="9 10">
    <name type="scientific">[Clostridium] ammoniilyticum</name>
    <dbReference type="NCBI Taxonomy" id="2981784"/>
    <lineage>
        <taxon>Bacteria</taxon>
        <taxon>Bacillati</taxon>
        <taxon>Bacillota</taxon>
        <taxon>Erysipelotrichia</taxon>
        <taxon>Erysipelotrichales</taxon>
        <taxon>Coprobacillaceae</taxon>
        <taxon>Faecalibacillus</taxon>
    </lineage>
</organism>
<evidence type="ECO:0000256" key="2">
    <source>
        <dbReference type="ARBA" id="ARBA00005300"/>
    </source>
</evidence>
<dbReference type="Pfam" id="PF15935">
    <property type="entry name" value="RnlA_toxin"/>
    <property type="match status" value="1"/>
</dbReference>
<feature type="domain" description="RNase H type-1" evidence="8">
    <location>
        <begin position="81"/>
        <end position="222"/>
    </location>
</feature>
<dbReference type="Gene3D" id="6.10.250.2650">
    <property type="match status" value="1"/>
</dbReference>
<evidence type="ECO:0000313" key="10">
    <source>
        <dbReference type="Proteomes" id="UP001208364"/>
    </source>
</evidence>
<dbReference type="InterPro" id="IPR036397">
    <property type="entry name" value="RNaseH_sf"/>
</dbReference>
<gene>
    <name evidence="9" type="ORF">OCV55_03965</name>
</gene>
<evidence type="ECO:0000259" key="8">
    <source>
        <dbReference type="PROSITE" id="PS50879"/>
    </source>
</evidence>
<dbReference type="Pfam" id="PF01693">
    <property type="entry name" value="Cauli_VI"/>
    <property type="match status" value="1"/>
</dbReference>
<evidence type="ECO:0000256" key="7">
    <source>
        <dbReference type="ARBA" id="ARBA00022801"/>
    </source>
</evidence>
<dbReference type="PROSITE" id="PS50879">
    <property type="entry name" value="RNASE_H_1"/>
    <property type="match status" value="1"/>
</dbReference>
<dbReference type="InterPro" id="IPR012337">
    <property type="entry name" value="RNaseH-like_sf"/>
</dbReference>
<keyword evidence="4" id="KW-0540">Nuclease</keyword>
<dbReference type="InterPro" id="IPR037056">
    <property type="entry name" value="RNase_H1_N_sf"/>
</dbReference>
<dbReference type="SUPFAM" id="SSF55658">
    <property type="entry name" value="L9 N-domain-like"/>
    <property type="match status" value="1"/>
</dbReference>
<evidence type="ECO:0000256" key="1">
    <source>
        <dbReference type="ARBA" id="ARBA00000077"/>
    </source>
</evidence>
<dbReference type="PANTHER" id="PTHR10642">
    <property type="entry name" value="RIBONUCLEASE H1"/>
    <property type="match status" value="1"/>
</dbReference>
<dbReference type="InterPro" id="IPR043994">
    <property type="entry name" value="RnlA/LsoA-toxin_DBD"/>
</dbReference>
<dbReference type="InterPro" id="IPR009027">
    <property type="entry name" value="Ribosomal_bL9/RNase_H1_N"/>
</dbReference>
<protein>
    <recommendedName>
        <fullName evidence="3">ribonuclease H</fullName>
        <ecNumber evidence="3">3.1.26.4</ecNumber>
    </recommendedName>
</protein>
<evidence type="ECO:0000256" key="3">
    <source>
        <dbReference type="ARBA" id="ARBA00012180"/>
    </source>
</evidence>
<dbReference type="SUPFAM" id="SSF53098">
    <property type="entry name" value="Ribonuclease H-like"/>
    <property type="match status" value="1"/>
</dbReference>
<name>A0ABT2STG6_9FIRM</name>
<dbReference type="CDD" id="cd09277">
    <property type="entry name" value="RNase_HI_bacteria_like"/>
    <property type="match status" value="1"/>
</dbReference>
<comment type="similarity">
    <text evidence="2">Belongs to the RNase H family.</text>
</comment>
<dbReference type="EC" id="3.1.26.4" evidence="3"/>
<keyword evidence="7" id="KW-0378">Hydrolase</keyword>
<dbReference type="InterPro" id="IPR002156">
    <property type="entry name" value="RNaseH_domain"/>
</dbReference>
<dbReference type="Pfam" id="PF19034">
    <property type="entry name" value="RnlA-toxin_DBD"/>
    <property type="match status" value="1"/>
</dbReference>
<proteinExistence type="inferred from homology"/>
<accession>A0ABT2STG6</accession>
<dbReference type="Pfam" id="PF00075">
    <property type="entry name" value="RNase_H"/>
    <property type="match status" value="1"/>
</dbReference>
<evidence type="ECO:0000313" key="9">
    <source>
        <dbReference type="EMBL" id="MCU6737835.1"/>
    </source>
</evidence>
<dbReference type="InterPro" id="IPR050092">
    <property type="entry name" value="RNase_H"/>
</dbReference>
<dbReference type="Gene3D" id="3.30.420.10">
    <property type="entry name" value="Ribonuclease H-like superfamily/Ribonuclease H"/>
    <property type="match status" value="1"/>
</dbReference>
<dbReference type="Gene3D" id="3.40.970.10">
    <property type="entry name" value="Ribonuclease H1, N-terminal domain"/>
    <property type="match status" value="1"/>
</dbReference>
<dbReference type="Proteomes" id="UP001208364">
    <property type="component" value="Unassembled WGS sequence"/>
</dbReference>
<evidence type="ECO:0000256" key="5">
    <source>
        <dbReference type="ARBA" id="ARBA00022723"/>
    </source>
</evidence>
<comment type="caution">
    <text evidence="9">The sequence shown here is derived from an EMBL/GenBank/DDBJ whole genome shotgun (WGS) entry which is preliminary data.</text>
</comment>
<dbReference type="PANTHER" id="PTHR10642:SF26">
    <property type="entry name" value="RIBONUCLEASE H1"/>
    <property type="match status" value="1"/>
</dbReference>
<evidence type="ECO:0000256" key="4">
    <source>
        <dbReference type="ARBA" id="ARBA00022722"/>
    </source>
</evidence>
<comment type="catalytic activity">
    <reaction evidence="1">
        <text>Endonucleolytic cleavage to 5'-phosphomonoester.</text>
        <dbReference type="EC" id="3.1.26.4"/>
    </reaction>
</comment>
<reference evidence="9 10" key="1">
    <citation type="journal article" date="2021" name="ISME Commun">
        <title>Automated analysis of genomic sequences facilitates high-throughput and comprehensive description of bacteria.</title>
        <authorList>
            <person name="Hitch T.C.A."/>
        </authorList>
    </citation>
    <scope>NUCLEOTIDE SEQUENCE [LARGE SCALE GENOMIC DNA]</scope>
    <source>
        <strain evidence="9 10">H4_15</strain>
    </source>
</reference>
<dbReference type="RefSeq" id="WP_147579870.1">
    <property type="nucleotide sequence ID" value="NZ_JAOQJR010000003.1"/>
</dbReference>
<keyword evidence="5" id="KW-0479">Metal-binding</keyword>
<dbReference type="InterPro" id="IPR031845">
    <property type="entry name" value="RnlA_toxin_NRD"/>
</dbReference>
<keyword evidence="6" id="KW-0255">Endonuclease</keyword>
<dbReference type="InterPro" id="IPR011320">
    <property type="entry name" value="RNase_H1_N"/>
</dbReference>
<keyword evidence="10" id="KW-1185">Reference proteome</keyword>
<sequence>MANNKFYAVKIGKKPGVYQTWDQCNEQVKGYTGAKYKSFTNLTDAENYINDECINEQEVSKNNSSIEDINTDIEEKINNLSDDEIIAFVDGSYNKEAEKVGFGVIIIGKGREISSYYNSFDGKKDKDLIQLRNVVGELKGVEEALDVATNNNIKHISIYYDYEGIEKWVTGEWKAKKEITKKYSEKVQEKMKIIDIEFVKIPAHSGVYFNEEADRLAKNSILAKGHKTYKDGSVYFVGHTVEDWKEIVDYINSEAESLEKGVESIIIAENVISDTKTRLVISDKKNKVSINIYQNKKSYVQGKQSVLFQKIIATSISFLTNGQTVVETLNSYHALPVKKEELEQQFEKMLPNYRDKYNDKIYSTLLSAIYNTMLTGYMPDYTCLVTPIFRSYEYYLHKILNAKMGLKTTRDNGTNNFGYFEKKAIGVYECNSSAKDKLSKDQLYFLNKFYSNYNSVRHRYSHWSADDVDTAVIDNIAQARELIEKGLNLINEYYKLF</sequence>
<evidence type="ECO:0000256" key="6">
    <source>
        <dbReference type="ARBA" id="ARBA00022759"/>
    </source>
</evidence>